<dbReference type="GO" id="GO:0016853">
    <property type="term" value="F:isomerase activity"/>
    <property type="evidence" value="ECO:0007669"/>
    <property type="project" value="UniProtKB-KW"/>
</dbReference>
<proteinExistence type="predicted"/>
<dbReference type="InterPro" id="IPR036237">
    <property type="entry name" value="Xyl_isomerase-like_sf"/>
</dbReference>
<evidence type="ECO:0000259" key="1">
    <source>
        <dbReference type="Pfam" id="PF01261"/>
    </source>
</evidence>
<dbReference type="Gene3D" id="3.20.20.150">
    <property type="entry name" value="Divalent-metal-dependent TIM barrel enzymes"/>
    <property type="match status" value="1"/>
</dbReference>
<dbReference type="SUPFAM" id="SSF51658">
    <property type="entry name" value="Xylose isomerase-like"/>
    <property type="match status" value="1"/>
</dbReference>
<gene>
    <name evidence="2" type="ORF">J2Z76_002540</name>
</gene>
<name>A0ABS4GG65_9FIRM</name>
<evidence type="ECO:0000313" key="3">
    <source>
        <dbReference type="Proteomes" id="UP001519342"/>
    </source>
</evidence>
<dbReference type="RefSeq" id="WP_209512392.1">
    <property type="nucleotide sequence ID" value="NZ_JAGGKS010000007.1"/>
</dbReference>
<dbReference type="InterPro" id="IPR050312">
    <property type="entry name" value="IolE/XylAMocC-like"/>
</dbReference>
<accession>A0ABS4GG65</accession>
<dbReference type="EMBL" id="JAGGKS010000007">
    <property type="protein sequence ID" value="MBP1926671.1"/>
    <property type="molecule type" value="Genomic_DNA"/>
</dbReference>
<feature type="domain" description="Xylose isomerase-like TIM barrel" evidence="1">
    <location>
        <begin position="21"/>
        <end position="240"/>
    </location>
</feature>
<protein>
    <submittedName>
        <fullName evidence="2">Sugar phosphate isomerase/epimerase</fullName>
    </submittedName>
</protein>
<reference evidence="2 3" key="1">
    <citation type="submission" date="2021-03" db="EMBL/GenBank/DDBJ databases">
        <title>Genomic Encyclopedia of Type Strains, Phase IV (KMG-IV): sequencing the most valuable type-strain genomes for metagenomic binning, comparative biology and taxonomic classification.</title>
        <authorList>
            <person name="Goeker M."/>
        </authorList>
    </citation>
    <scope>NUCLEOTIDE SEQUENCE [LARGE SCALE GENOMIC DNA]</scope>
    <source>
        <strain evidence="2 3">DSM 24004</strain>
    </source>
</reference>
<comment type="caution">
    <text evidence="2">The sequence shown here is derived from an EMBL/GenBank/DDBJ whole genome shotgun (WGS) entry which is preliminary data.</text>
</comment>
<dbReference type="Pfam" id="PF01261">
    <property type="entry name" value="AP_endonuc_2"/>
    <property type="match status" value="1"/>
</dbReference>
<keyword evidence="3" id="KW-1185">Reference proteome</keyword>
<keyword evidence="2" id="KW-0413">Isomerase</keyword>
<dbReference type="PANTHER" id="PTHR12110:SF21">
    <property type="entry name" value="XYLOSE ISOMERASE-LIKE TIM BARREL DOMAIN-CONTAINING PROTEIN"/>
    <property type="match status" value="1"/>
</dbReference>
<organism evidence="2 3">
    <name type="scientific">Sedimentibacter acidaminivorans</name>
    <dbReference type="NCBI Taxonomy" id="913099"/>
    <lineage>
        <taxon>Bacteria</taxon>
        <taxon>Bacillati</taxon>
        <taxon>Bacillota</taxon>
        <taxon>Tissierellia</taxon>
        <taxon>Sedimentibacter</taxon>
    </lineage>
</organism>
<dbReference type="PANTHER" id="PTHR12110">
    <property type="entry name" value="HYDROXYPYRUVATE ISOMERASE"/>
    <property type="match status" value="1"/>
</dbReference>
<evidence type="ECO:0000313" key="2">
    <source>
        <dbReference type="EMBL" id="MBP1926671.1"/>
    </source>
</evidence>
<dbReference type="InterPro" id="IPR013022">
    <property type="entry name" value="Xyl_isomerase-like_TIM-brl"/>
</dbReference>
<sequence length="258" mass="30696">MLQTGIFNWFGYILPFEERIKLIKEAGYDYVMLWWEDESYPDFVDKKIMINIAKDNGLGLDNVHLPYDDINMLWSDDNIKRQSHTDKIIRWMHECKVSGADMVVMHTNHGDNYNFEYIKGYESFNKIVNCAEDIKLKVAFENTQMFHYTDFVLKEFDSEYVGFCYDSSHDFVKYQSFGEILEKWKHKLSCVHLSDNDGTCDRHWIPTKGHVNWEKIINIIKQTNCKSFSMETYPYEEEKNLEPIQFLIKAKNNLISIL</sequence>
<dbReference type="Proteomes" id="UP001519342">
    <property type="component" value="Unassembled WGS sequence"/>
</dbReference>